<evidence type="ECO:0000313" key="2">
    <source>
        <dbReference type="EMBL" id="SFV22563.1"/>
    </source>
</evidence>
<proteinExistence type="inferred from homology"/>
<keyword evidence="2" id="KW-0418">Kinase</keyword>
<dbReference type="STRING" id="574650.SAMN04487966_104198"/>
<organism evidence="2 3">
    <name type="scientific">Micrococcus terreus</name>
    <dbReference type="NCBI Taxonomy" id="574650"/>
    <lineage>
        <taxon>Bacteria</taxon>
        <taxon>Bacillati</taxon>
        <taxon>Actinomycetota</taxon>
        <taxon>Actinomycetes</taxon>
        <taxon>Micrococcales</taxon>
        <taxon>Micrococcaceae</taxon>
        <taxon>Micrococcus</taxon>
    </lineage>
</organism>
<sequence>MGHRSLGLSDAADLDQLCAATAQRMAAELAHCIPPVPMGWGVAAAAWIRPDDGHSVFSPHLTAWRDHPVRAALTTAVTSQPGPLRTAPAVANDADAAAWAEARLGAGADPLPQLGDMPRRLVFVAIGTGIGGALIRDGVLETGAHGMAGEYGHMTLDPSGPPCACGGAGCWETLVSASALAHRAGRTSARSVLDDALAGDRRCEEALVETGRWLGRGLSVLTAALDPDLLVIGGGVSVGGELLLGPARTELERLLPGRRHRSAPAVVGARLGNDAGWLGAAGLAFRPERRRRDPDLGDPSPAEG</sequence>
<dbReference type="AlphaFoldDB" id="A0A1I7MKW5"/>
<accession>A0A1I7MKW5</accession>
<dbReference type="PANTHER" id="PTHR18964">
    <property type="entry name" value="ROK (REPRESSOR, ORF, KINASE) FAMILY"/>
    <property type="match status" value="1"/>
</dbReference>
<reference evidence="2 3" key="1">
    <citation type="submission" date="2016-10" db="EMBL/GenBank/DDBJ databases">
        <authorList>
            <person name="de Groot N.N."/>
        </authorList>
    </citation>
    <scope>NUCLEOTIDE SEQUENCE [LARGE SCALE GENOMIC DNA]</scope>
    <source>
        <strain evidence="2 3">CGMCC 1.7054</strain>
    </source>
</reference>
<name>A0A1I7MKW5_9MICC</name>
<keyword evidence="3" id="KW-1185">Reference proteome</keyword>
<gene>
    <name evidence="2" type="ORF">SAMN04487966_104198</name>
</gene>
<dbReference type="InterPro" id="IPR043129">
    <property type="entry name" value="ATPase_NBD"/>
</dbReference>
<dbReference type="SUPFAM" id="SSF53067">
    <property type="entry name" value="Actin-like ATPase domain"/>
    <property type="match status" value="2"/>
</dbReference>
<dbReference type="Proteomes" id="UP000198881">
    <property type="component" value="Unassembled WGS sequence"/>
</dbReference>
<dbReference type="Pfam" id="PF00480">
    <property type="entry name" value="ROK"/>
    <property type="match status" value="1"/>
</dbReference>
<dbReference type="PANTHER" id="PTHR18964:SF173">
    <property type="entry name" value="GLUCOKINASE"/>
    <property type="match status" value="1"/>
</dbReference>
<evidence type="ECO:0000313" key="3">
    <source>
        <dbReference type="Proteomes" id="UP000198881"/>
    </source>
</evidence>
<keyword evidence="2" id="KW-0808">Transferase</keyword>
<dbReference type="EMBL" id="FPCG01000004">
    <property type="protein sequence ID" value="SFV22563.1"/>
    <property type="molecule type" value="Genomic_DNA"/>
</dbReference>
<dbReference type="InterPro" id="IPR049874">
    <property type="entry name" value="ROK_cs"/>
</dbReference>
<dbReference type="GO" id="GO:0016301">
    <property type="term" value="F:kinase activity"/>
    <property type="evidence" value="ECO:0007669"/>
    <property type="project" value="UniProtKB-KW"/>
</dbReference>
<protein>
    <submittedName>
        <fullName evidence="2">Glucokinase</fullName>
    </submittedName>
</protein>
<dbReference type="Gene3D" id="3.30.420.40">
    <property type="match status" value="2"/>
</dbReference>
<dbReference type="PROSITE" id="PS01125">
    <property type="entry name" value="ROK"/>
    <property type="match status" value="1"/>
</dbReference>
<dbReference type="InterPro" id="IPR000600">
    <property type="entry name" value="ROK"/>
</dbReference>
<comment type="similarity">
    <text evidence="1">Belongs to the ROK (NagC/XylR) family.</text>
</comment>
<evidence type="ECO:0000256" key="1">
    <source>
        <dbReference type="ARBA" id="ARBA00006479"/>
    </source>
</evidence>